<sequence length="230" mass="23882">MTPTLLTCSTPPTAPAEAAPVVGSDVRPRSAPVLGPAYAANGPAGTALMRAGQGTLGLLPVGLLTTATRKEGGATRDVDGENDGGHISTLPADLPDGCRHRRSHSHLPSLPRKTPSRRRPARSIAVRDTTPPGRACPSVPTTIRLSGEIDIFTSPGLREDLLDVLRYSSGVLVIDLSGVAACDTCGLGVLVGIQRRAKAMGITLSLTAARPYLSRLLHVTGLDRIIPMPA</sequence>
<evidence type="ECO:0000256" key="2">
    <source>
        <dbReference type="RuleBase" id="RU003749"/>
    </source>
</evidence>
<dbReference type="InterPro" id="IPR003658">
    <property type="entry name" value="Anti-sigma_ant"/>
</dbReference>
<protein>
    <recommendedName>
        <fullName evidence="2">Anti-sigma factor antagonist</fullName>
    </recommendedName>
</protein>
<comment type="caution">
    <text evidence="5">The sequence shown here is derived from an EMBL/GenBank/DDBJ whole genome shotgun (WGS) entry which is preliminary data.</text>
</comment>
<organism evidence="5 6">
    <name type="scientific">Microbispora bryophytorum</name>
    <dbReference type="NCBI Taxonomy" id="1460882"/>
    <lineage>
        <taxon>Bacteria</taxon>
        <taxon>Bacillati</taxon>
        <taxon>Actinomycetota</taxon>
        <taxon>Actinomycetes</taxon>
        <taxon>Streptosporangiales</taxon>
        <taxon>Streptosporangiaceae</taxon>
        <taxon>Microbispora</taxon>
    </lineage>
</organism>
<dbReference type="GO" id="GO:0043856">
    <property type="term" value="F:anti-sigma factor antagonist activity"/>
    <property type="evidence" value="ECO:0007669"/>
    <property type="project" value="InterPro"/>
</dbReference>
<dbReference type="CDD" id="cd07043">
    <property type="entry name" value="STAS_anti-anti-sigma_factors"/>
    <property type="match status" value="1"/>
</dbReference>
<dbReference type="Gene3D" id="3.30.750.24">
    <property type="entry name" value="STAS domain"/>
    <property type="match status" value="1"/>
</dbReference>
<feature type="region of interest" description="Disordered" evidence="3">
    <location>
        <begin position="72"/>
        <end position="135"/>
    </location>
</feature>
<dbReference type="PANTHER" id="PTHR33495">
    <property type="entry name" value="ANTI-SIGMA FACTOR ANTAGONIST TM_1081-RELATED-RELATED"/>
    <property type="match status" value="1"/>
</dbReference>
<proteinExistence type="inferred from homology"/>
<name>A0A8H9LGF3_9ACTN</name>
<dbReference type="SUPFAM" id="SSF52091">
    <property type="entry name" value="SpoIIaa-like"/>
    <property type="match status" value="1"/>
</dbReference>
<dbReference type="Proteomes" id="UP000653480">
    <property type="component" value="Unassembled WGS sequence"/>
</dbReference>
<dbReference type="InterPro" id="IPR036513">
    <property type="entry name" value="STAS_dom_sf"/>
</dbReference>
<evidence type="ECO:0000256" key="1">
    <source>
        <dbReference type="ARBA" id="ARBA00009013"/>
    </source>
</evidence>
<dbReference type="AlphaFoldDB" id="A0A8H9LGF3"/>
<evidence type="ECO:0000259" key="4">
    <source>
        <dbReference type="PROSITE" id="PS50801"/>
    </source>
</evidence>
<evidence type="ECO:0000256" key="3">
    <source>
        <dbReference type="SAM" id="MobiDB-lite"/>
    </source>
</evidence>
<dbReference type="PANTHER" id="PTHR33495:SF2">
    <property type="entry name" value="ANTI-SIGMA FACTOR ANTAGONIST TM_1081-RELATED"/>
    <property type="match status" value="1"/>
</dbReference>
<feature type="region of interest" description="Disordered" evidence="3">
    <location>
        <begin position="1"/>
        <end position="27"/>
    </location>
</feature>
<dbReference type="NCBIfam" id="TIGR00377">
    <property type="entry name" value="ant_ant_sig"/>
    <property type="match status" value="1"/>
</dbReference>
<dbReference type="Pfam" id="PF01740">
    <property type="entry name" value="STAS"/>
    <property type="match status" value="1"/>
</dbReference>
<evidence type="ECO:0000313" key="5">
    <source>
        <dbReference type="EMBL" id="GGO26999.1"/>
    </source>
</evidence>
<dbReference type="EMBL" id="BMMN01000015">
    <property type="protein sequence ID" value="GGO26999.1"/>
    <property type="molecule type" value="Genomic_DNA"/>
</dbReference>
<gene>
    <name evidence="5" type="ORF">GCM10011574_59980</name>
</gene>
<feature type="compositionally biased region" description="Low complexity" evidence="3">
    <location>
        <begin position="1"/>
        <end position="20"/>
    </location>
</feature>
<accession>A0A8H9LGF3</accession>
<dbReference type="PROSITE" id="PS50801">
    <property type="entry name" value="STAS"/>
    <property type="match status" value="1"/>
</dbReference>
<keyword evidence="6" id="KW-1185">Reference proteome</keyword>
<comment type="similarity">
    <text evidence="1 2">Belongs to the anti-sigma-factor antagonist family.</text>
</comment>
<feature type="domain" description="STAS" evidence="4">
    <location>
        <begin position="143"/>
        <end position="230"/>
    </location>
</feature>
<dbReference type="InterPro" id="IPR002645">
    <property type="entry name" value="STAS_dom"/>
</dbReference>
<reference evidence="5" key="1">
    <citation type="journal article" date="2014" name="Int. J. Syst. Evol. Microbiol.">
        <title>Complete genome sequence of Corynebacterium casei LMG S-19264T (=DSM 44701T), isolated from a smear-ripened cheese.</title>
        <authorList>
            <consortium name="US DOE Joint Genome Institute (JGI-PGF)"/>
            <person name="Walter F."/>
            <person name="Albersmeier A."/>
            <person name="Kalinowski J."/>
            <person name="Ruckert C."/>
        </authorList>
    </citation>
    <scope>NUCLEOTIDE SEQUENCE</scope>
    <source>
        <strain evidence="5">CGMCC 4.7138</strain>
    </source>
</reference>
<reference evidence="5" key="2">
    <citation type="submission" date="2020-09" db="EMBL/GenBank/DDBJ databases">
        <authorList>
            <person name="Sun Q."/>
            <person name="Zhou Y."/>
        </authorList>
    </citation>
    <scope>NUCLEOTIDE SEQUENCE</scope>
    <source>
        <strain evidence="5">CGMCC 4.7138</strain>
    </source>
</reference>
<evidence type="ECO:0000313" key="6">
    <source>
        <dbReference type="Proteomes" id="UP000653480"/>
    </source>
</evidence>